<reference evidence="2" key="1">
    <citation type="submission" date="2016-10" db="EMBL/GenBank/DDBJ databases">
        <authorList>
            <person name="Varghese N."/>
            <person name="Submissions S."/>
        </authorList>
    </citation>
    <scope>NUCLEOTIDE SEQUENCE [LARGE SCALE GENOMIC DNA]</scope>
    <source>
        <strain evidence="2">DSM 45722</strain>
    </source>
</reference>
<dbReference type="InterPro" id="IPR003673">
    <property type="entry name" value="CoA-Trfase_fam_III"/>
</dbReference>
<organism evidence="1 2">
    <name type="scientific">Klenkia marina</name>
    <dbReference type="NCBI Taxonomy" id="1960309"/>
    <lineage>
        <taxon>Bacteria</taxon>
        <taxon>Bacillati</taxon>
        <taxon>Actinomycetota</taxon>
        <taxon>Actinomycetes</taxon>
        <taxon>Geodermatophilales</taxon>
        <taxon>Geodermatophilaceae</taxon>
        <taxon>Klenkia</taxon>
    </lineage>
</organism>
<dbReference type="PANTHER" id="PTHR48228:SF5">
    <property type="entry name" value="ALPHA-METHYLACYL-COA RACEMASE"/>
    <property type="match status" value="1"/>
</dbReference>
<dbReference type="SUPFAM" id="SSF89796">
    <property type="entry name" value="CoA-transferase family III (CaiB/BaiF)"/>
    <property type="match status" value="1"/>
</dbReference>
<sequence>MAGPLQGVRVVEFAGLGPGPFCGMLLADLGADVVRIDRRGPASPLGGPSLLDRGKRSIALDLKDADDLAVVRALVGRADVLLEGFRPGVMERLGLGPDAAHGLNPALVYGRMTGWGQTGPLAHSAGHDIGYIALTGALGASGRPDERPAPPINLLGDFGGGGVFLALGVVAGLLHARTSGEGQVVDAAIVDGTAVLTTMIHGMLDTGRWTDARGVNLLDTGAPFYDVYRCADDAFLAVGALEPQFYAALLTGLGLADDPALPDRDDPAAWPALRARFAEVIGSRTRAQWWEVFAGTDACVAPVWSLREAATDAHNRERGVFVEVDGTVQPAVAPRFSATPGTVGSVPAVGQHDAEIRAELGR</sequence>
<dbReference type="InterPro" id="IPR023606">
    <property type="entry name" value="CoA-Trfase_III_dom_1_sf"/>
</dbReference>
<evidence type="ECO:0000313" key="2">
    <source>
        <dbReference type="Proteomes" id="UP000198981"/>
    </source>
</evidence>
<dbReference type="InterPro" id="IPR050509">
    <property type="entry name" value="CoA-transferase_III"/>
</dbReference>
<dbReference type="InterPro" id="IPR044855">
    <property type="entry name" value="CoA-Trfase_III_dom3_sf"/>
</dbReference>
<dbReference type="OrthoDB" id="3561197at2"/>
<dbReference type="EMBL" id="FMUH01000002">
    <property type="protein sequence ID" value="SCX42941.1"/>
    <property type="molecule type" value="Genomic_DNA"/>
</dbReference>
<dbReference type="Gene3D" id="3.40.50.10540">
    <property type="entry name" value="Crotonobetainyl-coa:carnitine coa-transferase, domain 1"/>
    <property type="match status" value="1"/>
</dbReference>
<dbReference type="AlphaFoldDB" id="A0A1G4XP36"/>
<gene>
    <name evidence="1" type="ORF">SAMN03159343_1148</name>
</gene>
<evidence type="ECO:0000313" key="1">
    <source>
        <dbReference type="EMBL" id="SCX42941.1"/>
    </source>
</evidence>
<protein>
    <submittedName>
        <fullName evidence="1">Alpha-methylacyl-CoA racemase</fullName>
    </submittedName>
</protein>
<keyword evidence="2" id="KW-1185">Reference proteome</keyword>
<dbReference type="Proteomes" id="UP000198981">
    <property type="component" value="Unassembled WGS sequence"/>
</dbReference>
<dbReference type="PANTHER" id="PTHR48228">
    <property type="entry name" value="SUCCINYL-COA--D-CITRAMALATE COA-TRANSFERASE"/>
    <property type="match status" value="1"/>
</dbReference>
<dbReference type="Gene3D" id="3.30.1540.10">
    <property type="entry name" value="formyl-coa transferase, domain 3"/>
    <property type="match status" value="1"/>
</dbReference>
<name>A0A1G4XP36_9ACTN</name>
<dbReference type="Pfam" id="PF02515">
    <property type="entry name" value="CoA_transf_3"/>
    <property type="match status" value="1"/>
</dbReference>
<dbReference type="GO" id="GO:0003824">
    <property type="term" value="F:catalytic activity"/>
    <property type="evidence" value="ECO:0007669"/>
    <property type="project" value="InterPro"/>
</dbReference>
<dbReference type="STRING" id="1960309.SAMN03159343_1148"/>
<accession>A0A1G4XP36</accession>
<proteinExistence type="predicted"/>
<dbReference type="RefSeq" id="WP_092800945.1">
    <property type="nucleotide sequence ID" value="NZ_FMUH01000002.1"/>
</dbReference>